<dbReference type="CDD" id="cd02440">
    <property type="entry name" value="AdoMet_MTases"/>
    <property type="match status" value="1"/>
</dbReference>
<dbReference type="AlphaFoldDB" id="X1UAK2"/>
<proteinExistence type="predicted"/>
<evidence type="ECO:0000313" key="2">
    <source>
        <dbReference type="EMBL" id="GAJ14553.1"/>
    </source>
</evidence>
<organism evidence="2">
    <name type="scientific">marine sediment metagenome</name>
    <dbReference type="NCBI Taxonomy" id="412755"/>
    <lineage>
        <taxon>unclassified sequences</taxon>
        <taxon>metagenomes</taxon>
        <taxon>ecological metagenomes</taxon>
    </lineage>
</organism>
<dbReference type="GO" id="GO:0008757">
    <property type="term" value="F:S-adenosylmethionine-dependent methyltransferase activity"/>
    <property type="evidence" value="ECO:0007669"/>
    <property type="project" value="InterPro"/>
</dbReference>
<accession>X1UAK2</accession>
<feature type="non-terminal residue" evidence="2">
    <location>
        <position position="1"/>
    </location>
</feature>
<name>X1UAK2_9ZZZZ</name>
<dbReference type="InterPro" id="IPR013216">
    <property type="entry name" value="Methyltransf_11"/>
</dbReference>
<dbReference type="SUPFAM" id="SSF53335">
    <property type="entry name" value="S-adenosyl-L-methionine-dependent methyltransferases"/>
    <property type="match status" value="1"/>
</dbReference>
<reference evidence="2" key="1">
    <citation type="journal article" date="2014" name="Front. Microbiol.">
        <title>High frequency of phylogenetically diverse reductive dehalogenase-homologous genes in deep subseafloor sedimentary metagenomes.</title>
        <authorList>
            <person name="Kawai M."/>
            <person name="Futagami T."/>
            <person name="Toyoda A."/>
            <person name="Takaki Y."/>
            <person name="Nishi S."/>
            <person name="Hori S."/>
            <person name="Arai W."/>
            <person name="Tsubouchi T."/>
            <person name="Morono Y."/>
            <person name="Uchiyama I."/>
            <person name="Ito T."/>
            <person name="Fujiyama A."/>
            <person name="Inagaki F."/>
            <person name="Takami H."/>
        </authorList>
    </citation>
    <scope>NUCLEOTIDE SEQUENCE</scope>
    <source>
        <strain evidence="2">Expedition CK06-06</strain>
    </source>
</reference>
<protein>
    <recommendedName>
        <fullName evidence="1">Methyltransferase type 11 domain-containing protein</fullName>
    </recommendedName>
</protein>
<comment type="caution">
    <text evidence="2">The sequence shown here is derived from an EMBL/GenBank/DDBJ whole genome shotgun (WGS) entry which is preliminary data.</text>
</comment>
<dbReference type="InterPro" id="IPR029063">
    <property type="entry name" value="SAM-dependent_MTases_sf"/>
</dbReference>
<evidence type="ECO:0000259" key="1">
    <source>
        <dbReference type="Pfam" id="PF08241"/>
    </source>
</evidence>
<dbReference type="Gene3D" id="3.40.50.150">
    <property type="entry name" value="Vaccinia Virus protein VP39"/>
    <property type="match status" value="1"/>
</dbReference>
<gene>
    <name evidence="2" type="ORF">S12H4_46147</name>
</gene>
<dbReference type="Pfam" id="PF08241">
    <property type="entry name" value="Methyltransf_11"/>
    <property type="match status" value="1"/>
</dbReference>
<sequence>AVAKKKHLDVTFYQKDITKKLPFKNNTFHKIVSSLVFSHLKNITKPLKESYRVLKKGGKLIITDFPWGSTLDWKSIKYRKNPNFFPDVSKTCSFHSISEYVDKVSIIGFKIKEIIPLRVTPRAKKYLTKKAYEKNKEKFGSVIYIFEKI</sequence>
<feature type="domain" description="Methyltransferase type 11" evidence="1">
    <location>
        <begin position="4"/>
        <end position="62"/>
    </location>
</feature>
<dbReference type="EMBL" id="BARW01028606">
    <property type="protein sequence ID" value="GAJ14553.1"/>
    <property type="molecule type" value="Genomic_DNA"/>
</dbReference>